<dbReference type="KEGG" id="tdl:TDEL_0E04030"/>
<gene>
    <name evidence="16" type="primary">TDEL0E04030</name>
    <name evidence="16" type="ORF">TDEL_0E04030</name>
</gene>
<dbReference type="HOGENOM" id="CLU_360997_0_0_1"/>
<keyword evidence="9" id="KW-0472">Membrane</keyword>
<feature type="signal peptide" evidence="14">
    <location>
        <begin position="1"/>
        <end position="19"/>
    </location>
</feature>
<sequence length="775" mass="81161">MIHILFIICSSLLVALVFAAEITAISFSGLSYSPLTAYHYPHQGWKASFDFSIKDSVSKGDYFDLSMAHVYRVKFDNDNSSMIAQLQDGTQAFQCYVTQQAAYKFEETKLRCAALKELSSSLSGSISFSLSFSSGGSAYSYELENAGVFHAGTNDVPLGDKMSAPITFDASQFDGDIYTIGRTTTYNNFETYYSAMKCQNGYLLGGVQTINYDKLGHHLNLDCSSAQVYLSDKFNDWSLPLEYEQAGPSVSCSQSILEVSLNHTNENQRLWINALQSVPNGINTIQHDVQLKYSCSDTLKNTVYSTDFHTIVEYTIYQGSAFATISEGNSQTVTSTATCHKCTTTSSSSSGNSCLQCSSSSSVSSSSSIPSTSSSNSSTMSTVSCSGCQHSSSTITRSTTPSSSTPSSSTLSSSTPSSSTLSSSTPSSSMPSSSMPSSSMPSSSMPSSSMPSSSASSISMPSSSMPSSSMPSSSASSISTSSGSTSSTSTPSSSTPSSSTPSRPTSSSFQPSGSSPSNSTSSTSTSISDSISSTFTTSSDLTSSSLASQSSSFLPSSSSAPSPTISTVSSSCTFGETTNESLSQAIPSSSSRPPIDKTSQDSTTASTGTSHSCTECHGSGTLSTLSSTSRVTFSCSTCPDSTGSDAFTTQPTECMSCLEDATPIPSTDSNTTVYSVNSTMVQPTVWSSATISLITEPSQEIIKTSSNSINTLIPFNTLTSTTSMSGYTSSTPRPLSLQPTPLVSDSSTSIYEGRAAALPIRDPFTLFCALFFLML</sequence>
<dbReference type="EMBL" id="HE616746">
    <property type="protein sequence ID" value="CCE92646.1"/>
    <property type="molecule type" value="Genomic_DNA"/>
</dbReference>
<dbReference type="GO" id="GO:0098552">
    <property type="term" value="C:side of membrane"/>
    <property type="evidence" value="ECO:0007669"/>
    <property type="project" value="UniProtKB-KW"/>
</dbReference>
<keyword evidence="7" id="KW-0677">Repeat</keyword>
<dbReference type="InterPro" id="IPR008966">
    <property type="entry name" value="Adhesion_dom_sf"/>
</dbReference>
<feature type="compositionally biased region" description="Polar residues" evidence="13">
    <location>
        <begin position="600"/>
        <end position="613"/>
    </location>
</feature>
<evidence type="ECO:0000256" key="12">
    <source>
        <dbReference type="ARBA" id="ARBA00023288"/>
    </source>
</evidence>
<organism evidence="16 17">
    <name type="scientific">Torulaspora delbrueckii</name>
    <name type="common">Yeast</name>
    <name type="synonym">Candida colliculosa</name>
    <dbReference type="NCBI Taxonomy" id="4950"/>
    <lineage>
        <taxon>Eukaryota</taxon>
        <taxon>Fungi</taxon>
        <taxon>Dikarya</taxon>
        <taxon>Ascomycota</taxon>
        <taxon>Saccharomycotina</taxon>
        <taxon>Saccharomycetes</taxon>
        <taxon>Saccharomycetales</taxon>
        <taxon>Saccharomycetaceae</taxon>
        <taxon>Torulaspora</taxon>
    </lineage>
</organism>
<dbReference type="GO" id="GO:0030446">
    <property type="term" value="C:hyphal cell wall"/>
    <property type="evidence" value="ECO:0007669"/>
    <property type="project" value="TreeGrafter"/>
</dbReference>
<reference evidence="16 17" key="1">
    <citation type="journal article" date="2011" name="Proc. Natl. Acad. Sci. U.S.A.">
        <title>Evolutionary erosion of yeast sex chromosomes by mating-type switching accidents.</title>
        <authorList>
            <person name="Gordon J.L."/>
            <person name="Armisen D."/>
            <person name="Proux-Wera E."/>
            <person name="Oheigeartaigh S.S."/>
            <person name="Byrne K.P."/>
            <person name="Wolfe K.H."/>
        </authorList>
    </citation>
    <scope>NUCLEOTIDE SEQUENCE [LARGE SCALE GENOMIC DNA]</scope>
    <source>
        <strain evidence="17">ATCC 10662 / CBS 1146 / NBRC 0425 / NCYC 2629 / NRRL Y-866</strain>
    </source>
</reference>
<dbReference type="Proteomes" id="UP000005627">
    <property type="component" value="Chromosome 5"/>
</dbReference>
<proteinExistence type="predicted"/>
<dbReference type="Gene3D" id="2.60.40.1280">
    <property type="match status" value="1"/>
</dbReference>
<keyword evidence="4" id="KW-0964">Secreted</keyword>
<feature type="domain" description="Agglutinin-like protein N-terminal" evidence="15">
    <location>
        <begin position="50"/>
        <end position="295"/>
    </location>
</feature>
<accession>G8ZVK2</accession>
<dbReference type="eggNOG" id="KOG0516">
    <property type="taxonomic scope" value="Eukaryota"/>
</dbReference>
<evidence type="ECO:0000256" key="5">
    <source>
        <dbReference type="ARBA" id="ARBA00022622"/>
    </source>
</evidence>
<dbReference type="GO" id="GO:0030445">
    <property type="term" value="C:yeast-form cell wall"/>
    <property type="evidence" value="ECO:0007669"/>
    <property type="project" value="TreeGrafter"/>
</dbReference>
<evidence type="ECO:0000313" key="17">
    <source>
        <dbReference type="Proteomes" id="UP000005627"/>
    </source>
</evidence>
<dbReference type="AlphaFoldDB" id="G8ZVK2"/>
<keyword evidence="17" id="KW-1185">Reference proteome</keyword>
<feature type="chain" id="PRO_5003519614" description="Agglutinin-like protein N-terminal domain-containing protein" evidence="14">
    <location>
        <begin position="20"/>
        <end position="775"/>
    </location>
</feature>
<dbReference type="InParanoid" id="G8ZVK2"/>
<evidence type="ECO:0000256" key="3">
    <source>
        <dbReference type="ARBA" id="ARBA00022512"/>
    </source>
</evidence>
<dbReference type="GO" id="GO:0098609">
    <property type="term" value="P:cell-cell adhesion"/>
    <property type="evidence" value="ECO:0007669"/>
    <property type="project" value="TreeGrafter"/>
</dbReference>
<evidence type="ECO:0000256" key="10">
    <source>
        <dbReference type="ARBA" id="ARBA00023157"/>
    </source>
</evidence>
<dbReference type="Gene3D" id="2.60.40.2430">
    <property type="entry name" value="Agglutinin-like protein, N-terminal domain, N2 subdomain"/>
    <property type="match status" value="1"/>
</dbReference>
<evidence type="ECO:0000256" key="7">
    <source>
        <dbReference type="ARBA" id="ARBA00022737"/>
    </source>
</evidence>
<dbReference type="InterPro" id="IPR024672">
    <property type="entry name" value="Agglutinin-like_N"/>
</dbReference>
<evidence type="ECO:0000256" key="4">
    <source>
        <dbReference type="ARBA" id="ARBA00022525"/>
    </source>
</evidence>
<keyword evidence="6 14" id="KW-0732">Signal</keyword>
<evidence type="ECO:0000256" key="6">
    <source>
        <dbReference type="ARBA" id="ARBA00022729"/>
    </source>
</evidence>
<dbReference type="GO" id="GO:1903561">
    <property type="term" value="C:extracellular vesicle"/>
    <property type="evidence" value="ECO:0007669"/>
    <property type="project" value="TreeGrafter"/>
</dbReference>
<dbReference type="SUPFAM" id="SSF49401">
    <property type="entry name" value="Bacterial adhesins"/>
    <property type="match status" value="1"/>
</dbReference>
<comment type="subcellular location">
    <subcellularLocation>
        <location evidence="2">Membrane</location>
        <topology evidence="2">Lipid-anchor</topology>
        <topology evidence="2">GPI-anchor</topology>
    </subcellularLocation>
    <subcellularLocation>
        <location evidence="1">Secreted</location>
        <location evidence="1">Cell wall</location>
    </subcellularLocation>
</comment>
<evidence type="ECO:0000256" key="13">
    <source>
        <dbReference type="SAM" id="MobiDB-lite"/>
    </source>
</evidence>
<keyword evidence="12" id="KW-0449">Lipoprotein</keyword>
<evidence type="ECO:0000259" key="15">
    <source>
        <dbReference type="SMART" id="SM01056"/>
    </source>
</evidence>
<evidence type="ECO:0000256" key="1">
    <source>
        <dbReference type="ARBA" id="ARBA00004191"/>
    </source>
</evidence>
<keyword evidence="11" id="KW-0325">Glycoprotein</keyword>
<dbReference type="GO" id="GO:0009986">
    <property type="term" value="C:cell surface"/>
    <property type="evidence" value="ECO:0007669"/>
    <property type="project" value="TreeGrafter"/>
</dbReference>
<protein>
    <recommendedName>
        <fullName evidence="15">Agglutinin-like protein N-terminal domain-containing protein</fullName>
    </recommendedName>
</protein>
<dbReference type="STRING" id="1076872.G8ZVK2"/>
<dbReference type="InterPro" id="IPR011252">
    <property type="entry name" value="Fibrogen-bd_dom1"/>
</dbReference>
<keyword evidence="5" id="KW-0336">GPI-anchor</keyword>
<dbReference type="SMART" id="SM01056">
    <property type="entry name" value="Candida_ALS_N"/>
    <property type="match status" value="1"/>
</dbReference>
<evidence type="ECO:0000256" key="2">
    <source>
        <dbReference type="ARBA" id="ARBA00004589"/>
    </source>
</evidence>
<keyword evidence="10" id="KW-1015">Disulfide bond</keyword>
<dbReference type="GO" id="GO:0030448">
    <property type="term" value="P:hyphal growth"/>
    <property type="evidence" value="ECO:0007669"/>
    <property type="project" value="TreeGrafter"/>
</dbReference>
<dbReference type="Pfam" id="PF11766">
    <property type="entry name" value="Candida_ALS_N"/>
    <property type="match status" value="1"/>
</dbReference>
<dbReference type="OrthoDB" id="3981162at2759"/>
<dbReference type="InterPro" id="IPR043063">
    <property type="entry name" value="Agglutinin-like_N_N2"/>
</dbReference>
<evidence type="ECO:0000313" key="16">
    <source>
        <dbReference type="EMBL" id="CCE92646.1"/>
    </source>
</evidence>
<feature type="compositionally biased region" description="Low complexity" evidence="13">
    <location>
        <begin position="361"/>
        <end position="571"/>
    </location>
</feature>
<evidence type="ECO:0000256" key="9">
    <source>
        <dbReference type="ARBA" id="ARBA00023136"/>
    </source>
</evidence>
<feature type="compositionally biased region" description="Polar residues" evidence="13">
    <location>
        <begin position="572"/>
        <end position="592"/>
    </location>
</feature>
<dbReference type="GeneID" id="11504047"/>
<evidence type="ECO:0000256" key="8">
    <source>
        <dbReference type="ARBA" id="ARBA00022889"/>
    </source>
</evidence>
<dbReference type="InterPro" id="IPR033504">
    <property type="entry name" value="ALS"/>
</dbReference>
<keyword evidence="8" id="KW-0130">Cell adhesion</keyword>
<dbReference type="RefSeq" id="XP_003681857.1">
    <property type="nucleotide sequence ID" value="XM_003681809.1"/>
</dbReference>
<dbReference type="PANTHER" id="PTHR33793:SF2">
    <property type="entry name" value="AGGLUTININ-LIKE PROTEIN 6"/>
    <property type="match status" value="1"/>
</dbReference>
<evidence type="ECO:0000256" key="11">
    <source>
        <dbReference type="ARBA" id="ARBA00023180"/>
    </source>
</evidence>
<keyword evidence="3" id="KW-0134">Cell wall</keyword>
<dbReference type="PANTHER" id="PTHR33793">
    <property type="entry name" value="ALPHA-AGGLUTININ"/>
    <property type="match status" value="1"/>
</dbReference>
<evidence type="ECO:0000256" key="14">
    <source>
        <dbReference type="SAM" id="SignalP"/>
    </source>
</evidence>
<name>G8ZVK2_TORDE</name>
<feature type="region of interest" description="Disordered" evidence="13">
    <location>
        <begin position="361"/>
        <end position="625"/>
    </location>
</feature>